<dbReference type="Proteomes" id="UP000787472">
    <property type="component" value="Unassembled WGS sequence"/>
</dbReference>
<comment type="caution">
    <text evidence="2">The sequence shown here is derived from an EMBL/GenBank/DDBJ whole genome shotgun (WGS) entry which is preliminary data.</text>
</comment>
<evidence type="ECO:0000313" key="2">
    <source>
        <dbReference type="EMBL" id="NHO66544.1"/>
    </source>
</evidence>
<dbReference type="RefSeq" id="WP_167187585.1">
    <property type="nucleotide sequence ID" value="NZ_JAAONZ010000010.1"/>
</dbReference>
<sequence>MKHIHIVGCPRSGTTLMMELMSACFQHDQSCDHEISIFEPSPDNIDLYISKKPTDILHIKHIFERDPNLFVIYLVRDPRAVFTSKHHSNRDIYFCNYKIWKKCDLAAESFEGHPRFLTIRYEDLVEKPDACQKAIATQFEFLQEQHQFSEYHKFAKPPEDALKAMEGLRPVNSASLDKWKQHLPRVKEQLQRNPTLTSDLIRRGYEPSKNWEQILKNTDATVFPCRYPEKDNPLKEGEKALRMWWRSKRYLRQHKL</sequence>
<dbReference type="Gene3D" id="3.40.50.300">
    <property type="entry name" value="P-loop containing nucleotide triphosphate hydrolases"/>
    <property type="match status" value="1"/>
</dbReference>
<dbReference type="InterPro" id="IPR000863">
    <property type="entry name" value="Sulfotransferase_dom"/>
</dbReference>
<evidence type="ECO:0000259" key="1">
    <source>
        <dbReference type="Pfam" id="PF00685"/>
    </source>
</evidence>
<keyword evidence="3" id="KW-1185">Reference proteome</keyword>
<evidence type="ECO:0000313" key="3">
    <source>
        <dbReference type="Proteomes" id="UP000787472"/>
    </source>
</evidence>
<name>A0A9E5JWG4_9GAMM</name>
<dbReference type="SUPFAM" id="SSF52540">
    <property type="entry name" value="P-loop containing nucleoside triphosphate hydrolases"/>
    <property type="match status" value="1"/>
</dbReference>
<dbReference type="EMBL" id="JAAONZ010000010">
    <property type="protein sequence ID" value="NHO66544.1"/>
    <property type="molecule type" value="Genomic_DNA"/>
</dbReference>
<feature type="domain" description="Sulfotransferase" evidence="1">
    <location>
        <begin position="3"/>
        <end position="145"/>
    </location>
</feature>
<proteinExistence type="predicted"/>
<dbReference type="Pfam" id="PF00685">
    <property type="entry name" value="Sulfotransfer_1"/>
    <property type="match status" value="1"/>
</dbReference>
<dbReference type="InterPro" id="IPR027417">
    <property type="entry name" value="P-loop_NTPase"/>
</dbReference>
<organism evidence="2 3">
    <name type="scientific">Pseudomaricurvus hydrocarbonicus</name>
    <dbReference type="NCBI Taxonomy" id="1470433"/>
    <lineage>
        <taxon>Bacteria</taxon>
        <taxon>Pseudomonadati</taxon>
        <taxon>Pseudomonadota</taxon>
        <taxon>Gammaproteobacteria</taxon>
        <taxon>Cellvibrionales</taxon>
        <taxon>Cellvibrionaceae</taxon>
        <taxon>Pseudomaricurvus</taxon>
    </lineage>
</organism>
<protein>
    <submittedName>
        <fullName evidence="2">Sulfotransferase</fullName>
    </submittedName>
</protein>
<reference evidence="2" key="1">
    <citation type="submission" date="2020-03" db="EMBL/GenBank/DDBJ databases">
        <authorList>
            <person name="Guo F."/>
        </authorList>
    </citation>
    <scope>NUCLEOTIDE SEQUENCE</scope>
    <source>
        <strain evidence="2">JCM 30134</strain>
    </source>
</reference>
<accession>A0A9E5JWG4</accession>
<dbReference type="AlphaFoldDB" id="A0A9E5JWG4"/>
<gene>
    <name evidence="2" type="ORF">G8770_13425</name>
</gene>